<evidence type="ECO:0000256" key="2">
    <source>
        <dbReference type="ARBA" id="ARBA00022679"/>
    </source>
</evidence>
<feature type="domain" description="Glycosyl transferase CAP10" evidence="4">
    <location>
        <begin position="244"/>
        <end position="515"/>
    </location>
</feature>
<evidence type="ECO:0000313" key="5">
    <source>
        <dbReference type="EMBL" id="CEM55487.1"/>
    </source>
</evidence>
<dbReference type="PhylomeDB" id="A0A0G4IDZ3"/>
<evidence type="ECO:0000256" key="3">
    <source>
        <dbReference type="SAM" id="SignalP"/>
    </source>
</evidence>
<feature type="signal peptide" evidence="3">
    <location>
        <begin position="1"/>
        <end position="26"/>
    </location>
</feature>
<comment type="similarity">
    <text evidence="1">Belongs to the glycosyltransferase 90 family.</text>
</comment>
<feature type="chain" id="PRO_5005192538" description="Glycosyl transferase CAP10 domain-containing protein" evidence="3">
    <location>
        <begin position="27"/>
        <end position="535"/>
    </location>
</feature>
<dbReference type="EMBL" id="CDMZ01005880">
    <property type="protein sequence ID" value="CEM55487.1"/>
    <property type="molecule type" value="Genomic_DNA"/>
</dbReference>
<dbReference type="InterPro" id="IPR006598">
    <property type="entry name" value="CAP10"/>
</dbReference>
<dbReference type="PANTHER" id="PTHR12203">
    <property type="entry name" value="KDEL LYS-ASP-GLU-LEU CONTAINING - RELATED"/>
    <property type="match status" value="1"/>
</dbReference>
<protein>
    <recommendedName>
        <fullName evidence="4">Glycosyl transferase CAP10 domain-containing protein</fullName>
    </recommendedName>
</protein>
<dbReference type="InterPro" id="IPR051091">
    <property type="entry name" value="O-Glucosyltr/Glycosyltrsf_90"/>
</dbReference>
<evidence type="ECO:0000259" key="4">
    <source>
        <dbReference type="SMART" id="SM00672"/>
    </source>
</evidence>
<dbReference type="SMART" id="SM00672">
    <property type="entry name" value="CAP10"/>
    <property type="match status" value="1"/>
</dbReference>
<organism evidence="5">
    <name type="scientific">Chromera velia CCMP2878</name>
    <dbReference type="NCBI Taxonomy" id="1169474"/>
    <lineage>
        <taxon>Eukaryota</taxon>
        <taxon>Sar</taxon>
        <taxon>Alveolata</taxon>
        <taxon>Colpodellida</taxon>
        <taxon>Chromeraceae</taxon>
        <taxon>Chromera</taxon>
    </lineage>
</organism>
<keyword evidence="3" id="KW-0732">Signal</keyword>
<dbReference type="VEuPathDB" id="CryptoDB:Cvel_13581"/>
<accession>A0A0G4IDZ3</accession>
<evidence type="ECO:0000256" key="1">
    <source>
        <dbReference type="ARBA" id="ARBA00010118"/>
    </source>
</evidence>
<dbReference type="PANTHER" id="PTHR12203:SF35">
    <property type="entry name" value="PROTEIN O-GLUCOSYLTRANSFERASE 1"/>
    <property type="match status" value="1"/>
</dbReference>
<proteinExistence type="inferred from homology"/>
<reference evidence="5" key="1">
    <citation type="submission" date="2014-11" db="EMBL/GenBank/DDBJ databases">
        <authorList>
            <person name="Otto D Thomas"/>
            <person name="Naeem Raeece"/>
        </authorList>
    </citation>
    <scope>NUCLEOTIDE SEQUENCE</scope>
</reference>
<dbReference type="GO" id="GO:0016740">
    <property type="term" value="F:transferase activity"/>
    <property type="evidence" value="ECO:0007669"/>
    <property type="project" value="UniProtKB-KW"/>
</dbReference>
<sequence length="535" mass="61328">MLFLLLFAVLLIVEEHLLFLWDKVLMDWEDPVEYTHERFDPKSFPLSEEDQTHFVKEYRKAYQADPPRLLVANWLPFALSRNCPLHGDVYNKIRDDLRPFRHVLLRFGFSEGVRVLQSLVDRAVREADEHEGRLQVLEIRDGAVVRKVPSMPRLMQHVVSPLSQLLPDLRIPWNSNDEPKVVRGRSDEVEIFSQLEGEEAHRRDLGGTSHLLHPWGKDFLFLSEDNGARAFLQGRCSGDPLYERWKDLHGFFKWGSSPIFTDALLPVLSETKSRACGFADLTVPANFYVMPGIRVSLGRLTKGIAPWEKKKDKIFWRGSSTGCLHTLAAFFGGKEGPGNFSCHRLRFVRFANHPTRNALADKTDVALNGPNQCLPNKGGAGIDMCKFLVGTHRVGGSVSWQQFVNHKVIVDIEGNSFSERFFRFAVESGSVIVRIEKVFNDWWDGLFLPWVHFVPVKLDFSDWNENLSWVFQNPKEAKAMAERMQTDARRFLRIECQQCFVSRLLIEYASLISGEEREDETLRTSINGSDAALPE</sequence>
<name>A0A0G4IDZ3_9ALVE</name>
<gene>
    <name evidence="5" type="ORF">Cvel_13581</name>
</gene>
<keyword evidence="2" id="KW-0808">Transferase</keyword>
<dbReference type="Pfam" id="PF05686">
    <property type="entry name" value="Glyco_transf_90"/>
    <property type="match status" value="1"/>
</dbReference>
<dbReference type="AlphaFoldDB" id="A0A0G4IDZ3"/>